<feature type="compositionally biased region" description="Low complexity" evidence="1">
    <location>
        <begin position="332"/>
        <end position="354"/>
    </location>
</feature>
<evidence type="ECO:0000256" key="2">
    <source>
        <dbReference type="SAM" id="Phobius"/>
    </source>
</evidence>
<proteinExistence type="predicted"/>
<evidence type="ECO:0000313" key="4">
    <source>
        <dbReference type="Proteomes" id="UP000326837"/>
    </source>
</evidence>
<feature type="compositionally biased region" description="Low complexity" evidence="1">
    <location>
        <begin position="488"/>
        <end position="503"/>
    </location>
</feature>
<feature type="compositionally biased region" description="Polar residues" evidence="1">
    <location>
        <begin position="356"/>
        <end position="367"/>
    </location>
</feature>
<sequence length="608" mass="61877">MDGAALFALIAAVGFGWQPMPDGSERYEYIVQVDEELAATLASGKSIPIVGEVPDDIRPIGWVRVVIGDGAPPRERMVTRLKPVVAATMAKPELPAEESIVVRGQNAVGSADYNRYGEIPQQLSQQAAATANAVTNAATEAWNGGSTPAPSGQALFDNAVASGTQAWNENVAGPAANAMNDAAQNLQTQLGNSVQQGFNNASNQVQQSAQNAAASLGERTSSVINELRNPQARQPATTSRDVRNQPAPLTAVAPPATGSAATGAPPAIYGDSQPANSWNQDSLPTTTPLQSNAQSPAPSAAAGSTWNNTATAPFPTAAPLANQGTSGLGNGSSQQQPTQYSQQQQQPASGAPAANEWNSDNFAASQPATNGMGGVNNTATNNNTSTSNPWQGVADPRVPATTAGSTSSTPGIGVMPPQGDLANGQTRPFGGGGSQWSGDSPIPSAPPLASETNLAGTGSTLSPSNTGAPAISVGMMNQNPNRPLDEVAGAAGTGTPATHASTGQTTPPATMNRDIFNSPRSNQPTNGQPAGAGQGGSATMPTANTQANAAAGTGGRDNAFIALVAWVLLFGSAFGNLYLFWSYLDVRQKYRSLVRKTARAVGSRFSAA</sequence>
<feature type="compositionally biased region" description="Low complexity" evidence="1">
    <location>
        <begin position="290"/>
        <end position="322"/>
    </location>
</feature>
<accession>A0A5K7X7J0</accession>
<feature type="compositionally biased region" description="Low complexity" evidence="1">
    <location>
        <begin position="375"/>
        <end position="388"/>
    </location>
</feature>
<keyword evidence="2" id="KW-1133">Transmembrane helix</keyword>
<gene>
    <name evidence="3" type="ORF">PLANPX_1957</name>
</gene>
<dbReference type="Proteomes" id="UP000326837">
    <property type="component" value="Chromosome"/>
</dbReference>
<feature type="compositionally biased region" description="Low complexity" evidence="1">
    <location>
        <begin position="246"/>
        <end position="267"/>
    </location>
</feature>
<feature type="compositionally biased region" description="Polar residues" evidence="1">
    <location>
        <begin position="273"/>
        <end position="289"/>
    </location>
</feature>
<protein>
    <submittedName>
        <fullName evidence="3">Uncharacterized protein</fullName>
    </submittedName>
</protein>
<feature type="region of interest" description="Disordered" evidence="1">
    <location>
        <begin position="228"/>
        <end position="542"/>
    </location>
</feature>
<feature type="transmembrane region" description="Helical" evidence="2">
    <location>
        <begin position="559"/>
        <end position="581"/>
    </location>
</feature>
<feature type="compositionally biased region" description="Low complexity" evidence="1">
    <location>
        <begin position="399"/>
        <end position="411"/>
    </location>
</feature>
<dbReference type="KEGG" id="lpav:PLANPX_1957"/>
<feature type="compositionally biased region" description="Polar residues" evidence="1">
    <location>
        <begin position="450"/>
        <end position="467"/>
    </location>
</feature>
<dbReference type="AlphaFoldDB" id="A0A5K7X7J0"/>
<organism evidence="3 4">
    <name type="scientific">Lacipirellula parvula</name>
    <dbReference type="NCBI Taxonomy" id="2650471"/>
    <lineage>
        <taxon>Bacteria</taxon>
        <taxon>Pseudomonadati</taxon>
        <taxon>Planctomycetota</taxon>
        <taxon>Planctomycetia</taxon>
        <taxon>Pirellulales</taxon>
        <taxon>Lacipirellulaceae</taxon>
        <taxon>Lacipirellula</taxon>
    </lineage>
</organism>
<dbReference type="EMBL" id="AP021861">
    <property type="protein sequence ID" value="BBO32345.1"/>
    <property type="molecule type" value="Genomic_DNA"/>
</dbReference>
<keyword evidence="2" id="KW-0472">Membrane</keyword>
<keyword evidence="2" id="KW-0812">Transmembrane</keyword>
<evidence type="ECO:0000256" key="1">
    <source>
        <dbReference type="SAM" id="MobiDB-lite"/>
    </source>
</evidence>
<evidence type="ECO:0000313" key="3">
    <source>
        <dbReference type="EMBL" id="BBO32345.1"/>
    </source>
</evidence>
<name>A0A5K7X7J0_9BACT</name>
<reference evidence="4" key="1">
    <citation type="submission" date="2019-10" db="EMBL/GenBank/DDBJ databases">
        <title>Lacipirellula parvula gen. nov., sp. nov., representing a lineage of planctomycetes widespread in freshwater anoxic habitats, and description of the family Lacipirellulaceae.</title>
        <authorList>
            <person name="Dedysh S.N."/>
            <person name="Kulichevskaya I.S."/>
            <person name="Beletsky A.V."/>
            <person name="Rakitin A.L."/>
            <person name="Mardanov A.V."/>
            <person name="Ivanova A.A."/>
            <person name="Saltykova V.X."/>
            <person name="Rijpstra W.I.C."/>
            <person name="Sinninghe Damste J.S."/>
            <person name="Ravin N.V."/>
        </authorList>
    </citation>
    <scope>NUCLEOTIDE SEQUENCE [LARGE SCALE GENOMIC DNA]</scope>
    <source>
        <strain evidence="4">PX69</strain>
    </source>
</reference>
<keyword evidence="4" id="KW-1185">Reference proteome</keyword>